<evidence type="ECO:0000256" key="3">
    <source>
        <dbReference type="ARBA" id="ARBA00023274"/>
    </source>
</evidence>
<dbReference type="NCBIfam" id="TIGR01079">
    <property type="entry name" value="rplX_bact"/>
    <property type="match status" value="1"/>
</dbReference>
<reference evidence="8 9" key="1">
    <citation type="submission" date="2024-03" db="EMBL/GenBank/DDBJ databases">
        <title>Complete Genome Sequence and Annotation of Ignatzschineria larvae DSM 13226.</title>
        <authorList>
            <person name="Cantrell E."/>
            <person name="Burcham Z.M."/>
        </authorList>
    </citation>
    <scope>NUCLEOTIDE SEQUENCE [LARGE SCALE GENOMIC DNA]</scope>
    <source>
        <strain evidence="8 9">DSM 13226</strain>
    </source>
</reference>
<comment type="function">
    <text evidence="5">One of the proteins that surrounds the polypeptide exit tunnel on the outside of the subunit.</text>
</comment>
<feature type="domain" description="KOW" evidence="7">
    <location>
        <begin position="3"/>
        <end position="30"/>
    </location>
</feature>
<dbReference type="InterPro" id="IPR005825">
    <property type="entry name" value="Ribosomal_uL24_CS"/>
</dbReference>
<accession>A0ABZ3C0U7</accession>
<evidence type="ECO:0000256" key="5">
    <source>
        <dbReference type="HAMAP-Rule" id="MF_01326"/>
    </source>
</evidence>
<protein>
    <recommendedName>
        <fullName evidence="4 5">Large ribosomal subunit protein uL24</fullName>
    </recommendedName>
</protein>
<evidence type="ECO:0000313" key="8">
    <source>
        <dbReference type="EMBL" id="WZW88009.1"/>
    </source>
</evidence>
<evidence type="ECO:0000313" key="9">
    <source>
        <dbReference type="Proteomes" id="UP001449178"/>
    </source>
</evidence>
<dbReference type="PANTHER" id="PTHR12903">
    <property type="entry name" value="MITOCHONDRIAL RIBOSOMAL PROTEIN L24"/>
    <property type="match status" value="1"/>
</dbReference>
<evidence type="ECO:0000259" key="7">
    <source>
        <dbReference type="SMART" id="SM00739"/>
    </source>
</evidence>
<dbReference type="InterPro" id="IPR014722">
    <property type="entry name" value="Rib_uL2_dom2"/>
</dbReference>
<dbReference type="Pfam" id="PF00467">
    <property type="entry name" value="KOW"/>
    <property type="match status" value="1"/>
</dbReference>
<dbReference type="PROSITE" id="PS01108">
    <property type="entry name" value="RIBOSOMAL_L24"/>
    <property type="match status" value="1"/>
</dbReference>
<comment type="similarity">
    <text evidence="1 5 6">Belongs to the universal ribosomal protein uL24 family.</text>
</comment>
<dbReference type="RefSeq" id="WP_051396082.1">
    <property type="nucleotide sequence ID" value="NZ_AZOD01000006.1"/>
</dbReference>
<evidence type="ECO:0000256" key="4">
    <source>
        <dbReference type="ARBA" id="ARBA00035206"/>
    </source>
</evidence>
<dbReference type="HAMAP" id="MF_01326_B">
    <property type="entry name" value="Ribosomal_uL24_B"/>
    <property type="match status" value="1"/>
</dbReference>
<dbReference type="SMART" id="SM00739">
    <property type="entry name" value="KOW"/>
    <property type="match status" value="1"/>
</dbReference>
<dbReference type="CDD" id="cd06089">
    <property type="entry name" value="KOW_RPL26"/>
    <property type="match status" value="1"/>
</dbReference>
<comment type="function">
    <text evidence="5">One of two assembly initiator proteins, it binds directly to the 5'-end of the 23S rRNA, where it nucleates assembly of the 50S subunit.</text>
</comment>
<name>A0ABZ3C0U7_9GAMM</name>
<gene>
    <name evidence="5 8" type="primary">rplX</name>
    <name evidence="8" type="ORF">WMO13_01100</name>
</gene>
<keyword evidence="2 5" id="KW-0689">Ribosomal protein</keyword>
<dbReference type="Proteomes" id="UP001449178">
    <property type="component" value="Chromosome"/>
</dbReference>
<keyword evidence="9" id="KW-1185">Reference proteome</keyword>
<comment type="subunit">
    <text evidence="5">Part of the 50S ribosomal subunit.</text>
</comment>
<dbReference type="InterPro" id="IPR041988">
    <property type="entry name" value="Ribosomal_uL24_KOW"/>
</dbReference>
<dbReference type="Pfam" id="PF17136">
    <property type="entry name" value="ribosomal_L24"/>
    <property type="match status" value="1"/>
</dbReference>
<proteinExistence type="inferred from homology"/>
<keyword evidence="5" id="KW-0699">rRNA-binding</keyword>
<sequence length="77" mass="8285">MAKIRKGDEVVVITGNSKGHRGTVLEVKDGRVKVAGANRVIKHVKPNPQLGIEGGRVEQESFIDISNVKLHSAEASK</sequence>
<dbReference type="GO" id="GO:0005840">
    <property type="term" value="C:ribosome"/>
    <property type="evidence" value="ECO:0007669"/>
    <property type="project" value="UniProtKB-KW"/>
</dbReference>
<keyword evidence="5" id="KW-0694">RNA-binding</keyword>
<dbReference type="SUPFAM" id="SSF50104">
    <property type="entry name" value="Translation proteins SH3-like domain"/>
    <property type="match status" value="1"/>
</dbReference>
<dbReference type="InterPro" id="IPR008991">
    <property type="entry name" value="Translation_prot_SH3-like_sf"/>
</dbReference>
<keyword evidence="3 5" id="KW-0687">Ribonucleoprotein</keyword>
<dbReference type="InterPro" id="IPR003256">
    <property type="entry name" value="Ribosomal_uL24"/>
</dbReference>
<dbReference type="Gene3D" id="2.30.30.30">
    <property type="match status" value="1"/>
</dbReference>
<evidence type="ECO:0000256" key="1">
    <source>
        <dbReference type="ARBA" id="ARBA00010618"/>
    </source>
</evidence>
<dbReference type="InterPro" id="IPR005824">
    <property type="entry name" value="KOW"/>
</dbReference>
<organism evidence="8 9">
    <name type="scientific">Ignatzschineria larvae DSM 13226</name>
    <dbReference type="NCBI Taxonomy" id="1111732"/>
    <lineage>
        <taxon>Bacteria</taxon>
        <taxon>Pseudomonadati</taxon>
        <taxon>Pseudomonadota</taxon>
        <taxon>Gammaproteobacteria</taxon>
        <taxon>Cardiobacteriales</taxon>
        <taxon>Ignatzschineriaceae</taxon>
        <taxon>Ignatzschineria</taxon>
    </lineage>
</organism>
<dbReference type="EMBL" id="CP150637">
    <property type="protein sequence ID" value="WZW88009.1"/>
    <property type="molecule type" value="Genomic_DNA"/>
</dbReference>
<evidence type="ECO:0000256" key="2">
    <source>
        <dbReference type="ARBA" id="ARBA00022980"/>
    </source>
</evidence>
<evidence type="ECO:0000256" key="6">
    <source>
        <dbReference type="RuleBase" id="RU003477"/>
    </source>
</evidence>
<dbReference type="InterPro" id="IPR057264">
    <property type="entry name" value="Ribosomal_uL24_C"/>
</dbReference>